<organism evidence="1">
    <name type="scientific">bioreactor metagenome</name>
    <dbReference type="NCBI Taxonomy" id="1076179"/>
    <lineage>
        <taxon>unclassified sequences</taxon>
        <taxon>metagenomes</taxon>
        <taxon>ecological metagenomes</taxon>
    </lineage>
</organism>
<evidence type="ECO:0000313" key="1">
    <source>
        <dbReference type="EMBL" id="MPN05702.1"/>
    </source>
</evidence>
<gene>
    <name evidence="1" type="ORF">SDC9_152955</name>
</gene>
<protein>
    <submittedName>
        <fullName evidence="1">Uncharacterized protein</fullName>
    </submittedName>
</protein>
<accession>A0A645EWV2</accession>
<dbReference type="AlphaFoldDB" id="A0A645EWV2"/>
<sequence length="165" mass="18164">MEKTILGVKTKNDAVNVVRIKSHLTNSFTYLSANCIDPAPKDMPTKAVAAIEKPMDGIYDKDSAVIPCWCAANSTAPKDATNDVKRIPPKFIIRFSVAAGMPMVKISFASFQTKRRPLNFKDRLVCLKYKIYRAITAPTIWEITKAHAAPTKPKAGIPNFPNISG</sequence>
<reference evidence="1" key="1">
    <citation type="submission" date="2019-08" db="EMBL/GenBank/DDBJ databases">
        <authorList>
            <person name="Kucharzyk K."/>
            <person name="Murdoch R.W."/>
            <person name="Higgins S."/>
            <person name="Loffler F."/>
        </authorList>
    </citation>
    <scope>NUCLEOTIDE SEQUENCE</scope>
</reference>
<proteinExistence type="predicted"/>
<dbReference type="EMBL" id="VSSQ01051611">
    <property type="protein sequence ID" value="MPN05702.1"/>
    <property type="molecule type" value="Genomic_DNA"/>
</dbReference>
<comment type="caution">
    <text evidence="1">The sequence shown here is derived from an EMBL/GenBank/DDBJ whole genome shotgun (WGS) entry which is preliminary data.</text>
</comment>
<name>A0A645EWV2_9ZZZZ</name>